<gene>
    <name evidence="1" type="ORF">METZ01_LOCUS362885</name>
</gene>
<proteinExistence type="predicted"/>
<name>A0A382SM81_9ZZZZ</name>
<dbReference type="EMBL" id="UINC01129561">
    <property type="protein sequence ID" value="SVD10031.1"/>
    <property type="molecule type" value="Genomic_DNA"/>
</dbReference>
<feature type="non-terminal residue" evidence="1">
    <location>
        <position position="33"/>
    </location>
</feature>
<organism evidence="1">
    <name type="scientific">marine metagenome</name>
    <dbReference type="NCBI Taxonomy" id="408172"/>
    <lineage>
        <taxon>unclassified sequences</taxon>
        <taxon>metagenomes</taxon>
        <taxon>ecological metagenomes</taxon>
    </lineage>
</organism>
<protein>
    <submittedName>
        <fullName evidence="1">Uncharacterized protein</fullName>
    </submittedName>
</protein>
<feature type="non-terminal residue" evidence="1">
    <location>
        <position position="1"/>
    </location>
</feature>
<dbReference type="AlphaFoldDB" id="A0A382SM81"/>
<reference evidence="1" key="1">
    <citation type="submission" date="2018-05" db="EMBL/GenBank/DDBJ databases">
        <authorList>
            <person name="Lanie J.A."/>
            <person name="Ng W.-L."/>
            <person name="Kazmierczak K.M."/>
            <person name="Andrzejewski T.M."/>
            <person name="Davidsen T.M."/>
            <person name="Wayne K.J."/>
            <person name="Tettelin H."/>
            <person name="Glass J.I."/>
            <person name="Rusch D."/>
            <person name="Podicherti R."/>
            <person name="Tsui H.-C.T."/>
            <person name="Winkler M.E."/>
        </authorList>
    </citation>
    <scope>NUCLEOTIDE SEQUENCE</scope>
</reference>
<accession>A0A382SM81</accession>
<sequence length="33" mass="3504">VLNQKKLDVTVEVGPSLGQQSNPANSLRLVEGI</sequence>
<evidence type="ECO:0000313" key="1">
    <source>
        <dbReference type="EMBL" id="SVD10031.1"/>
    </source>
</evidence>